<keyword evidence="7" id="KW-1185">Reference proteome</keyword>
<dbReference type="GO" id="GO:0016491">
    <property type="term" value="F:oxidoreductase activity"/>
    <property type="evidence" value="ECO:0007669"/>
    <property type="project" value="InterPro"/>
</dbReference>
<comment type="similarity">
    <text evidence="2">Belongs to the NifH/BchL/ChlL family.</text>
</comment>
<keyword evidence="4" id="KW-0547">Nucleotide-binding</keyword>
<protein>
    <submittedName>
        <fullName evidence="6">Nitrogenase iron protein</fullName>
    </submittedName>
</protein>
<evidence type="ECO:0000256" key="4">
    <source>
        <dbReference type="ARBA" id="ARBA00022741"/>
    </source>
</evidence>
<dbReference type="InterPro" id="IPR000392">
    <property type="entry name" value="NifH/frxC"/>
</dbReference>
<dbReference type="InterPro" id="IPR027417">
    <property type="entry name" value="P-loop_NTPase"/>
</dbReference>
<proteinExistence type="inferred from homology"/>
<dbReference type="SUPFAM" id="SSF52540">
    <property type="entry name" value="P-loop containing nucleoside triphosphate hydrolases"/>
    <property type="match status" value="1"/>
</dbReference>
<evidence type="ECO:0000256" key="2">
    <source>
        <dbReference type="ARBA" id="ARBA00005504"/>
    </source>
</evidence>
<dbReference type="EMBL" id="SRSD01000011">
    <property type="protein sequence ID" value="KAA0888260.1"/>
    <property type="molecule type" value="Genomic_DNA"/>
</dbReference>
<dbReference type="OrthoDB" id="9778641at2"/>
<name>A0A5A9X5I8_9BACT</name>
<evidence type="ECO:0000256" key="1">
    <source>
        <dbReference type="ARBA" id="ARBA00001966"/>
    </source>
</evidence>
<keyword evidence="5" id="KW-0067">ATP-binding</keyword>
<dbReference type="PROSITE" id="PS51026">
    <property type="entry name" value="NIFH_FRXC_3"/>
    <property type="match status" value="1"/>
</dbReference>
<evidence type="ECO:0000256" key="5">
    <source>
        <dbReference type="ARBA" id="ARBA00022840"/>
    </source>
</evidence>
<evidence type="ECO:0000313" key="7">
    <source>
        <dbReference type="Proteomes" id="UP000324298"/>
    </source>
</evidence>
<dbReference type="Proteomes" id="UP000324298">
    <property type="component" value="Unassembled WGS sequence"/>
</dbReference>
<dbReference type="Gene3D" id="3.40.50.300">
    <property type="entry name" value="P-loop containing nucleotide triphosphate hydrolases"/>
    <property type="match status" value="1"/>
</dbReference>
<dbReference type="GO" id="GO:0005524">
    <property type="term" value="F:ATP binding"/>
    <property type="evidence" value="ECO:0007669"/>
    <property type="project" value="UniProtKB-KW"/>
</dbReference>
<evidence type="ECO:0000256" key="3">
    <source>
        <dbReference type="ARBA" id="ARBA00022723"/>
    </source>
</evidence>
<reference evidence="6 7" key="1">
    <citation type="submission" date="2019-04" db="EMBL/GenBank/DDBJ databases">
        <title>Geobacter ruber sp. nov., ferric-reducing bacteria isolated from paddy soil.</title>
        <authorList>
            <person name="Xu Z."/>
            <person name="Masuda Y."/>
            <person name="Itoh H."/>
            <person name="Senoo K."/>
        </authorList>
    </citation>
    <scope>NUCLEOTIDE SEQUENCE [LARGE SCALE GENOMIC DNA]</scope>
    <source>
        <strain evidence="6 7">Red88</strain>
    </source>
</reference>
<gene>
    <name evidence="6" type="ORF">ET418_16075</name>
</gene>
<dbReference type="PRINTS" id="PR00091">
    <property type="entry name" value="NITROGNASEII"/>
</dbReference>
<dbReference type="Pfam" id="PF00142">
    <property type="entry name" value="Fer4_NifH"/>
    <property type="match status" value="1"/>
</dbReference>
<dbReference type="PANTHER" id="PTHR42864">
    <property type="entry name" value="LIGHT-INDEPENDENT PROTOCHLOROPHYLLIDE REDUCTASE IRON-SULFUR ATP-BINDING PROTEIN"/>
    <property type="match status" value="1"/>
</dbReference>
<accession>A0A5A9X5I8</accession>
<organism evidence="6 7">
    <name type="scientific">Oryzomonas rubra</name>
    <dbReference type="NCBI Taxonomy" id="2509454"/>
    <lineage>
        <taxon>Bacteria</taxon>
        <taxon>Pseudomonadati</taxon>
        <taxon>Thermodesulfobacteriota</taxon>
        <taxon>Desulfuromonadia</taxon>
        <taxon>Geobacterales</taxon>
        <taxon>Geobacteraceae</taxon>
        <taxon>Oryzomonas</taxon>
    </lineage>
</organism>
<comment type="cofactor">
    <cofactor evidence="1">
        <name>[4Fe-4S] cluster</name>
        <dbReference type="ChEBI" id="CHEBI:49883"/>
    </cofactor>
</comment>
<dbReference type="GO" id="GO:0046872">
    <property type="term" value="F:metal ion binding"/>
    <property type="evidence" value="ECO:0007669"/>
    <property type="project" value="UniProtKB-KW"/>
</dbReference>
<keyword evidence="3" id="KW-0479">Metal-binding</keyword>
<sequence length="319" mass="34496">MSLPGQPRPLAFQTFGVPRRIAGWETRRPMTEHIALYGKGGVGKSTLTSNLSAALAEAGFSVLQVGCDPKGDSCSLLNNGDPIPTVFDLLREWGEISVDAVAHKGFKGVTCVELGDPFGSGQCGSSEIARALAELKRIDLFGAIAPDFVLYDISGDSTCSSFYTPIQQIGVQRIFVVTTADFMSLHAANAIFKMLDRYGESNVPVPVGGLIPNSISSSFEESFIADFAVQTRTRTMGRIPRSLMVRQCELYGKTVIEASPLSNQSYFYRRLANQIVDEAASQPGLSAPMQPEELRAWARTWGDRIYALENGLVTDGAAI</sequence>
<evidence type="ECO:0000313" key="6">
    <source>
        <dbReference type="EMBL" id="KAA0888260.1"/>
    </source>
</evidence>
<dbReference type="AlphaFoldDB" id="A0A5A9X5I8"/>
<comment type="caution">
    <text evidence="6">The sequence shown here is derived from an EMBL/GenBank/DDBJ whole genome shotgun (WGS) entry which is preliminary data.</text>
</comment>
<dbReference type="PANTHER" id="PTHR42864:SF2">
    <property type="entry name" value="LIGHT-INDEPENDENT PROTOCHLOROPHYLLIDE REDUCTASE IRON-SULFUR ATP-BINDING PROTEIN"/>
    <property type="match status" value="1"/>
</dbReference>